<feature type="domain" description="PX" evidence="1">
    <location>
        <begin position="23"/>
        <end position="142"/>
    </location>
</feature>
<evidence type="ECO:0000313" key="2">
    <source>
        <dbReference type="EMBL" id="EAY12688.1"/>
    </source>
</evidence>
<dbReference type="Gene3D" id="3.30.1520.10">
    <property type="entry name" value="Phox-like domain"/>
    <property type="match status" value="1"/>
</dbReference>
<dbReference type="InterPro" id="IPR001683">
    <property type="entry name" value="PX_dom"/>
</dbReference>
<dbReference type="SUPFAM" id="SSF64268">
    <property type="entry name" value="PX domain"/>
    <property type="match status" value="1"/>
</dbReference>
<dbReference type="FunFam" id="3.30.1520.10:FF:000096">
    <property type="entry name" value="PX domain containing protein"/>
    <property type="match status" value="1"/>
</dbReference>
<proteinExistence type="predicted"/>
<dbReference type="SMR" id="A2E3Q0"/>
<dbReference type="AlphaFoldDB" id="A2E3Q0"/>
<dbReference type="KEGG" id="tva:4770656"/>
<dbReference type="SMART" id="SM00312">
    <property type="entry name" value="PX"/>
    <property type="match status" value="1"/>
</dbReference>
<dbReference type="EMBL" id="DS113297">
    <property type="protein sequence ID" value="EAY12688.1"/>
    <property type="molecule type" value="Genomic_DNA"/>
</dbReference>
<evidence type="ECO:0000259" key="1">
    <source>
        <dbReference type="PROSITE" id="PS50195"/>
    </source>
</evidence>
<dbReference type="OrthoDB" id="430293at2759"/>
<protein>
    <submittedName>
        <fullName evidence="2">PX domain containing protein</fullName>
    </submittedName>
</protein>
<dbReference type="InParanoid" id="A2E3Q0"/>
<dbReference type="Pfam" id="PF00787">
    <property type="entry name" value="PX"/>
    <property type="match status" value="1"/>
</dbReference>
<reference evidence="2" key="1">
    <citation type="submission" date="2006-10" db="EMBL/GenBank/DDBJ databases">
        <authorList>
            <person name="Amadeo P."/>
            <person name="Zhao Q."/>
            <person name="Wortman J."/>
            <person name="Fraser-Liggett C."/>
            <person name="Carlton J."/>
        </authorList>
    </citation>
    <scope>NUCLEOTIDE SEQUENCE</scope>
    <source>
        <strain evidence="2">G3</strain>
    </source>
</reference>
<dbReference type="RefSeq" id="XP_001324911.1">
    <property type="nucleotide sequence ID" value="XM_001324876.1"/>
</dbReference>
<keyword evidence="3" id="KW-1185">Reference proteome</keyword>
<gene>
    <name evidence="2" type="ORF">TVAG_117100</name>
</gene>
<dbReference type="GO" id="GO:0035091">
    <property type="term" value="F:phosphatidylinositol binding"/>
    <property type="evidence" value="ECO:0007669"/>
    <property type="project" value="InterPro"/>
</dbReference>
<dbReference type="Proteomes" id="UP000001542">
    <property type="component" value="Unassembled WGS sequence"/>
</dbReference>
<accession>A2E3Q0</accession>
<sequence length="142" mass="16602">MATEIPVASLPQKKLQQLQSSTVDPRMYLFIEKFDLDPTINAVVYDIEVGIQKENIVHIHKIQRRYSQLFEFDSQIRPLYKENRFLQAFPPKKMFGNKDKAFLDQRAEALQKYLTNLVKVAGVISTPHFCRCFEIDPNLLNE</sequence>
<reference evidence="2" key="2">
    <citation type="journal article" date="2007" name="Science">
        <title>Draft genome sequence of the sexually transmitted pathogen Trichomonas vaginalis.</title>
        <authorList>
            <person name="Carlton J.M."/>
            <person name="Hirt R.P."/>
            <person name="Silva J.C."/>
            <person name="Delcher A.L."/>
            <person name="Schatz M."/>
            <person name="Zhao Q."/>
            <person name="Wortman J.R."/>
            <person name="Bidwell S.L."/>
            <person name="Alsmark U.C.M."/>
            <person name="Besteiro S."/>
            <person name="Sicheritz-Ponten T."/>
            <person name="Noel C.J."/>
            <person name="Dacks J.B."/>
            <person name="Foster P.G."/>
            <person name="Simillion C."/>
            <person name="Van de Peer Y."/>
            <person name="Miranda-Saavedra D."/>
            <person name="Barton G.J."/>
            <person name="Westrop G.D."/>
            <person name="Mueller S."/>
            <person name="Dessi D."/>
            <person name="Fiori P.L."/>
            <person name="Ren Q."/>
            <person name="Paulsen I."/>
            <person name="Zhang H."/>
            <person name="Bastida-Corcuera F.D."/>
            <person name="Simoes-Barbosa A."/>
            <person name="Brown M.T."/>
            <person name="Hayes R.D."/>
            <person name="Mukherjee M."/>
            <person name="Okumura C.Y."/>
            <person name="Schneider R."/>
            <person name="Smith A.J."/>
            <person name="Vanacova S."/>
            <person name="Villalvazo M."/>
            <person name="Haas B.J."/>
            <person name="Pertea M."/>
            <person name="Feldblyum T.V."/>
            <person name="Utterback T.R."/>
            <person name="Shu C.L."/>
            <person name="Osoegawa K."/>
            <person name="de Jong P.J."/>
            <person name="Hrdy I."/>
            <person name="Horvathova L."/>
            <person name="Zubacova Z."/>
            <person name="Dolezal P."/>
            <person name="Malik S.B."/>
            <person name="Logsdon J.M. Jr."/>
            <person name="Henze K."/>
            <person name="Gupta A."/>
            <person name="Wang C.C."/>
            <person name="Dunne R.L."/>
            <person name="Upcroft J.A."/>
            <person name="Upcroft P."/>
            <person name="White O."/>
            <person name="Salzberg S.L."/>
            <person name="Tang P."/>
            <person name="Chiu C.-H."/>
            <person name="Lee Y.-S."/>
            <person name="Embley T.M."/>
            <person name="Coombs G.H."/>
            <person name="Mottram J.C."/>
            <person name="Tachezy J."/>
            <person name="Fraser-Liggett C.M."/>
            <person name="Johnson P.J."/>
        </authorList>
    </citation>
    <scope>NUCLEOTIDE SEQUENCE [LARGE SCALE GENOMIC DNA]</scope>
    <source>
        <strain evidence="2">G3</strain>
    </source>
</reference>
<dbReference type="VEuPathDB" id="TrichDB:TVAG_117100"/>
<dbReference type="InterPro" id="IPR036871">
    <property type="entry name" value="PX_dom_sf"/>
</dbReference>
<dbReference type="VEuPathDB" id="TrichDB:TVAGG3_0507740"/>
<evidence type="ECO:0000313" key="3">
    <source>
        <dbReference type="Proteomes" id="UP000001542"/>
    </source>
</evidence>
<dbReference type="PROSITE" id="PS50195">
    <property type="entry name" value="PX"/>
    <property type="match status" value="1"/>
</dbReference>
<organism evidence="2 3">
    <name type="scientific">Trichomonas vaginalis (strain ATCC PRA-98 / G3)</name>
    <dbReference type="NCBI Taxonomy" id="412133"/>
    <lineage>
        <taxon>Eukaryota</taxon>
        <taxon>Metamonada</taxon>
        <taxon>Parabasalia</taxon>
        <taxon>Trichomonadida</taxon>
        <taxon>Trichomonadidae</taxon>
        <taxon>Trichomonas</taxon>
    </lineage>
</organism>
<name>A2E3Q0_TRIV3</name>
<dbReference type="CDD" id="cd06093">
    <property type="entry name" value="PX_domain"/>
    <property type="match status" value="1"/>
</dbReference>